<reference evidence="1" key="1">
    <citation type="submission" date="2021-06" db="EMBL/GenBank/DDBJ databases">
        <authorList>
            <person name="Kallberg Y."/>
            <person name="Tangrot J."/>
            <person name="Rosling A."/>
        </authorList>
    </citation>
    <scope>NUCLEOTIDE SEQUENCE</scope>
    <source>
        <strain evidence="1">MA461A</strain>
    </source>
</reference>
<sequence>MTWRSVKKLGNIFNDARSSSKIVKSQNTAISSRDSLTNDNNPVSSSNIQDSNYVAYSCGTRSSLTDIHSELRDASELLYLQLPEDVKLVLDRVRNLQRAENS</sequence>
<feature type="non-terminal residue" evidence="1">
    <location>
        <position position="102"/>
    </location>
</feature>
<comment type="caution">
    <text evidence="1">The sequence shown here is derived from an EMBL/GenBank/DDBJ whole genome shotgun (WGS) entry which is preliminary data.</text>
</comment>
<dbReference type="Proteomes" id="UP000789920">
    <property type="component" value="Unassembled WGS sequence"/>
</dbReference>
<name>A0ACA9S823_9GLOM</name>
<proteinExistence type="predicted"/>
<dbReference type="EMBL" id="CAJVQC010096928">
    <property type="protein sequence ID" value="CAG8829262.1"/>
    <property type="molecule type" value="Genomic_DNA"/>
</dbReference>
<keyword evidence="2" id="KW-1185">Reference proteome</keyword>
<evidence type="ECO:0000313" key="2">
    <source>
        <dbReference type="Proteomes" id="UP000789920"/>
    </source>
</evidence>
<evidence type="ECO:0000313" key="1">
    <source>
        <dbReference type="EMBL" id="CAG8829262.1"/>
    </source>
</evidence>
<protein>
    <submittedName>
        <fullName evidence="1">7515_t:CDS:1</fullName>
    </submittedName>
</protein>
<accession>A0ACA9S823</accession>
<gene>
    <name evidence="1" type="ORF">RPERSI_LOCUS27455</name>
</gene>
<organism evidence="1 2">
    <name type="scientific">Racocetra persica</name>
    <dbReference type="NCBI Taxonomy" id="160502"/>
    <lineage>
        <taxon>Eukaryota</taxon>
        <taxon>Fungi</taxon>
        <taxon>Fungi incertae sedis</taxon>
        <taxon>Mucoromycota</taxon>
        <taxon>Glomeromycotina</taxon>
        <taxon>Glomeromycetes</taxon>
        <taxon>Diversisporales</taxon>
        <taxon>Gigasporaceae</taxon>
        <taxon>Racocetra</taxon>
    </lineage>
</organism>